<evidence type="ECO:0000256" key="8">
    <source>
        <dbReference type="ARBA" id="ARBA00023012"/>
    </source>
</evidence>
<feature type="domain" description="PAC" evidence="11">
    <location>
        <begin position="261"/>
        <end position="314"/>
    </location>
</feature>
<evidence type="ECO:0000256" key="3">
    <source>
        <dbReference type="ARBA" id="ARBA00022553"/>
    </source>
</evidence>
<dbReference type="InterPro" id="IPR004358">
    <property type="entry name" value="Sig_transdc_His_kin-like_C"/>
</dbReference>
<evidence type="ECO:0000256" key="5">
    <source>
        <dbReference type="ARBA" id="ARBA00022741"/>
    </source>
</evidence>
<dbReference type="Gene3D" id="1.10.287.130">
    <property type="match status" value="1"/>
</dbReference>
<keyword evidence="6" id="KW-0418">Kinase</keyword>
<dbReference type="PRINTS" id="PR00344">
    <property type="entry name" value="BCTRLSENSOR"/>
</dbReference>
<organism evidence="12 13">
    <name type="scientific">Niallia taxi</name>
    <dbReference type="NCBI Taxonomy" id="2499688"/>
    <lineage>
        <taxon>Bacteria</taxon>
        <taxon>Bacillati</taxon>
        <taxon>Bacillota</taxon>
        <taxon>Bacilli</taxon>
        <taxon>Bacillales</taxon>
        <taxon>Bacillaceae</taxon>
        <taxon>Niallia</taxon>
    </lineage>
</organism>
<dbReference type="PROSITE" id="PS50113">
    <property type="entry name" value="PAC"/>
    <property type="match status" value="1"/>
</dbReference>
<evidence type="ECO:0000313" key="13">
    <source>
        <dbReference type="Proteomes" id="UP000288024"/>
    </source>
</evidence>
<dbReference type="InterPro" id="IPR013767">
    <property type="entry name" value="PAS_fold"/>
</dbReference>
<dbReference type="Pfam" id="PF02518">
    <property type="entry name" value="HATPase_c"/>
    <property type="match status" value="1"/>
</dbReference>
<feature type="domain" description="Histidine kinase" evidence="9">
    <location>
        <begin position="327"/>
        <end position="531"/>
    </location>
</feature>
<dbReference type="CDD" id="cd00075">
    <property type="entry name" value="HATPase"/>
    <property type="match status" value="1"/>
</dbReference>
<dbReference type="AlphaFoldDB" id="A0A437KH07"/>
<keyword evidence="5" id="KW-0547">Nucleotide-binding</keyword>
<dbReference type="InterPro" id="IPR000014">
    <property type="entry name" value="PAS"/>
</dbReference>
<dbReference type="InterPro" id="IPR005467">
    <property type="entry name" value="His_kinase_dom"/>
</dbReference>
<gene>
    <name evidence="12" type="ORF">EM808_02440</name>
</gene>
<dbReference type="SMART" id="SM00388">
    <property type="entry name" value="HisKA"/>
    <property type="match status" value="1"/>
</dbReference>
<accession>A0A437KH07</accession>
<dbReference type="NCBIfam" id="TIGR00229">
    <property type="entry name" value="sensory_box"/>
    <property type="match status" value="1"/>
</dbReference>
<dbReference type="Gene3D" id="3.30.565.10">
    <property type="entry name" value="Histidine kinase-like ATPase, C-terminal domain"/>
    <property type="match status" value="1"/>
</dbReference>
<evidence type="ECO:0000256" key="2">
    <source>
        <dbReference type="ARBA" id="ARBA00012438"/>
    </source>
</evidence>
<dbReference type="EMBL" id="RZTZ01000001">
    <property type="protein sequence ID" value="RVT67355.1"/>
    <property type="molecule type" value="Genomic_DNA"/>
</dbReference>
<dbReference type="CDD" id="cd00082">
    <property type="entry name" value="HisKA"/>
    <property type="match status" value="1"/>
</dbReference>
<evidence type="ECO:0000259" key="9">
    <source>
        <dbReference type="PROSITE" id="PS50109"/>
    </source>
</evidence>
<keyword evidence="13" id="KW-1185">Reference proteome</keyword>
<evidence type="ECO:0000256" key="6">
    <source>
        <dbReference type="ARBA" id="ARBA00022777"/>
    </source>
</evidence>
<evidence type="ECO:0000256" key="1">
    <source>
        <dbReference type="ARBA" id="ARBA00000085"/>
    </source>
</evidence>
<dbReference type="EC" id="2.7.13.3" evidence="2"/>
<dbReference type="Gene3D" id="3.30.450.20">
    <property type="entry name" value="PAS domain"/>
    <property type="match status" value="1"/>
</dbReference>
<dbReference type="SUPFAM" id="SSF47384">
    <property type="entry name" value="Homodimeric domain of signal transducing histidine kinase"/>
    <property type="match status" value="1"/>
</dbReference>
<dbReference type="InterPro" id="IPR003594">
    <property type="entry name" value="HATPase_dom"/>
</dbReference>
<sequence length="532" mass="60645">MEKASIDFKSLKQKCLENGLNPTAMTVFSERLNKEELLQKHMEYQEILDVVVYFLDKFLDSLKEMPIIASVCDAEGYLLRNLGHEQSMRNAEIIGIAEGVRFKEEDCGIDAISLSLKHKKSVEIVGFQHYHTHLHTKACYAVPIMDWTEDKVIGTISIMTELEHASPLMLTLLSTVNQTIEREIDLIRQNHELNILNKIIMDTTRNGILVAAQSGRLLDFNAFAEHITGWKKEDIIGASILDLKYFGEYLQNVLNTKRPYTDIEISFTREKDKETLIFLLDCFPIFLNNGTLVGAFAQFRDFTDRKKTEQLLLNSEKLTAVGQMAASVAHEIRNPLTTIQGFIQYLENDFNKKAHYDLIMSELKRINFIVGEFLILSKPHAVHFVKQDLQKIMDETVSLFQASANMNNILMERNYNENSILVQCDENQLKQVFMNVFKNSVEAMPYGGTIKILTDVTEEKEAIIQIEDNGIGMTPAQIKKLGLPFYTTKDTGTGLGYMVIFKIIEQHKGHLHIESAVNQGTTIEIRLPLAEK</sequence>
<reference evidence="12 13" key="1">
    <citation type="submission" date="2019-01" db="EMBL/GenBank/DDBJ databases">
        <title>Bacillus sp. M5HDSG1-1, whole genome shotgun sequence.</title>
        <authorList>
            <person name="Tuo L."/>
        </authorList>
    </citation>
    <scope>NUCLEOTIDE SEQUENCE [LARGE SCALE GENOMIC DNA]</scope>
    <source>
        <strain evidence="12 13">M5HDSG1-1</strain>
    </source>
</reference>
<dbReference type="Proteomes" id="UP000288024">
    <property type="component" value="Unassembled WGS sequence"/>
</dbReference>
<dbReference type="PROSITE" id="PS50109">
    <property type="entry name" value="HIS_KIN"/>
    <property type="match status" value="1"/>
</dbReference>
<keyword evidence="7" id="KW-0067">ATP-binding</keyword>
<dbReference type="PANTHER" id="PTHR43065:SF34">
    <property type="entry name" value="SPORULATION KINASE A"/>
    <property type="match status" value="1"/>
</dbReference>
<dbReference type="Gene3D" id="3.30.450.40">
    <property type="match status" value="1"/>
</dbReference>
<dbReference type="InterPro" id="IPR029016">
    <property type="entry name" value="GAF-like_dom_sf"/>
</dbReference>
<dbReference type="CDD" id="cd00130">
    <property type="entry name" value="PAS"/>
    <property type="match status" value="1"/>
</dbReference>
<evidence type="ECO:0000259" key="10">
    <source>
        <dbReference type="PROSITE" id="PS50112"/>
    </source>
</evidence>
<dbReference type="InterPro" id="IPR000700">
    <property type="entry name" value="PAS-assoc_C"/>
</dbReference>
<dbReference type="GO" id="GO:0006355">
    <property type="term" value="P:regulation of DNA-templated transcription"/>
    <property type="evidence" value="ECO:0007669"/>
    <property type="project" value="InterPro"/>
</dbReference>
<evidence type="ECO:0000259" key="11">
    <source>
        <dbReference type="PROSITE" id="PS50113"/>
    </source>
</evidence>
<evidence type="ECO:0000256" key="7">
    <source>
        <dbReference type="ARBA" id="ARBA00022840"/>
    </source>
</evidence>
<dbReference type="SUPFAM" id="SSF55785">
    <property type="entry name" value="PYP-like sensor domain (PAS domain)"/>
    <property type="match status" value="1"/>
</dbReference>
<dbReference type="Pfam" id="PF00989">
    <property type="entry name" value="PAS"/>
    <property type="match status" value="1"/>
</dbReference>
<dbReference type="SUPFAM" id="SSF55874">
    <property type="entry name" value="ATPase domain of HSP90 chaperone/DNA topoisomerase II/histidine kinase"/>
    <property type="match status" value="1"/>
</dbReference>
<dbReference type="PROSITE" id="PS50112">
    <property type="entry name" value="PAS"/>
    <property type="match status" value="1"/>
</dbReference>
<dbReference type="RefSeq" id="WP_127735299.1">
    <property type="nucleotide sequence ID" value="NZ_CP196002.1"/>
</dbReference>
<dbReference type="SMART" id="SM00387">
    <property type="entry name" value="HATPase_c"/>
    <property type="match status" value="1"/>
</dbReference>
<dbReference type="GeneID" id="87615522"/>
<dbReference type="Pfam" id="PF00512">
    <property type="entry name" value="HisKA"/>
    <property type="match status" value="1"/>
</dbReference>
<dbReference type="GO" id="GO:0000155">
    <property type="term" value="F:phosphorelay sensor kinase activity"/>
    <property type="evidence" value="ECO:0007669"/>
    <property type="project" value="InterPro"/>
</dbReference>
<keyword evidence="4" id="KW-0808">Transferase</keyword>
<dbReference type="PANTHER" id="PTHR43065">
    <property type="entry name" value="SENSOR HISTIDINE KINASE"/>
    <property type="match status" value="1"/>
</dbReference>
<keyword evidence="8" id="KW-0902">Two-component regulatory system</keyword>
<dbReference type="InterPro" id="IPR036890">
    <property type="entry name" value="HATPase_C_sf"/>
</dbReference>
<comment type="catalytic activity">
    <reaction evidence="1">
        <text>ATP + protein L-histidine = ADP + protein N-phospho-L-histidine.</text>
        <dbReference type="EC" id="2.7.13.3"/>
    </reaction>
</comment>
<dbReference type="InterPro" id="IPR003661">
    <property type="entry name" value="HisK_dim/P_dom"/>
</dbReference>
<keyword evidence="3" id="KW-0597">Phosphoprotein</keyword>
<protein>
    <recommendedName>
        <fullName evidence="2">histidine kinase</fullName>
        <ecNumber evidence="2">2.7.13.3</ecNumber>
    </recommendedName>
</protein>
<comment type="caution">
    <text evidence="12">The sequence shown here is derived from an EMBL/GenBank/DDBJ whole genome shotgun (WGS) entry which is preliminary data.</text>
</comment>
<evidence type="ECO:0000313" key="12">
    <source>
        <dbReference type="EMBL" id="RVT67355.1"/>
    </source>
</evidence>
<proteinExistence type="predicted"/>
<dbReference type="GO" id="GO:0005524">
    <property type="term" value="F:ATP binding"/>
    <property type="evidence" value="ECO:0007669"/>
    <property type="project" value="UniProtKB-KW"/>
</dbReference>
<dbReference type="InterPro" id="IPR035965">
    <property type="entry name" value="PAS-like_dom_sf"/>
</dbReference>
<dbReference type="InterPro" id="IPR036097">
    <property type="entry name" value="HisK_dim/P_sf"/>
</dbReference>
<feature type="domain" description="PAS" evidence="10">
    <location>
        <begin position="200"/>
        <end position="241"/>
    </location>
</feature>
<name>A0A437KH07_9BACI</name>
<evidence type="ECO:0000256" key="4">
    <source>
        <dbReference type="ARBA" id="ARBA00022679"/>
    </source>
</evidence>